<gene>
    <name evidence="1" type="ORF">Cspa_135p00510</name>
</gene>
<proteinExistence type="predicted"/>
<keyword evidence="1" id="KW-0614">Plasmid</keyword>
<name>M1MYM1_9CLOT</name>
<dbReference type="KEGG" id="csr:Cspa_135p00510"/>
<dbReference type="HOGENOM" id="CLU_1493753_0_0_9"/>
<organism evidence="1 2">
    <name type="scientific">Clostridium saccharoperbutylacetonicum N1-4(HMT)</name>
    <dbReference type="NCBI Taxonomy" id="931276"/>
    <lineage>
        <taxon>Bacteria</taxon>
        <taxon>Bacillati</taxon>
        <taxon>Bacillota</taxon>
        <taxon>Clostridia</taxon>
        <taxon>Eubacteriales</taxon>
        <taxon>Clostridiaceae</taxon>
        <taxon>Clostridium</taxon>
    </lineage>
</organism>
<evidence type="ECO:0000313" key="1">
    <source>
        <dbReference type="EMBL" id="AGF59611.1"/>
    </source>
</evidence>
<geneLocation type="plasmid" evidence="1 2">
    <name>Csp_135p</name>
</geneLocation>
<protein>
    <submittedName>
        <fullName evidence="1">Uncharacterized protein</fullName>
    </submittedName>
</protein>
<accession>M1MYM1</accession>
<dbReference type="PATRIC" id="fig|931276.5.peg.5936"/>
<reference evidence="1 2" key="1">
    <citation type="submission" date="2013-02" db="EMBL/GenBank/DDBJ databases">
        <title>Genome sequence of Clostridium saccharoperbutylacetonicum N1-4(HMT).</title>
        <authorList>
            <person name="Poehlein A."/>
            <person name="Daniel R."/>
        </authorList>
    </citation>
    <scope>NUCLEOTIDE SEQUENCE [LARGE SCALE GENOMIC DNA]</scope>
    <source>
        <strain evidence="2">N1-4(HMT)</strain>
        <plasmid evidence="2">Plasmid Csp_135p</plasmid>
    </source>
</reference>
<sequence length="180" mass="19868">MGVKTVTFNYTGIMQTWIPPEGVYRIKIECYGAKGGGLTGGMGANNTSSPATQTSGYAFGRGQDAWSVVWDGNGGNIGQGGGGWYGGYTSAVYPLINLYKPFMIDGVYYFPNDILDYANSKICIIDINKDSKLDMNYIPSNIALSKTNIKVKNKYTPVHYEFEHTFLDINSNDKLKVDYF</sequence>
<keyword evidence="2" id="KW-1185">Reference proteome</keyword>
<dbReference type="RefSeq" id="WP_015395918.1">
    <property type="nucleotide sequence ID" value="NC_020292.1"/>
</dbReference>
<dbReference type="Proteomes" id="UP000011728">
    <property type="component" value="Plasmid Csp_135p"/>
</dbReference>
<dbReference type="AlphaFoldDB" id="M1MYM1"/>
<dbReference type="EMBL" id="CP004122">
    <property type="protein sequence ID" value="AGF59611.1"/>
    <property type="molecule type" value="Genomic_DNA"/>
</dbReference>
<evidence type="ECO:0000313" key="2">
    <source>
        <dbReference type="Proteomes" id="UP000011728"/>
    </source>
</evidence>